<reference evidence="7" key="1">
    <citation type="submission" date="2023-09" db="UniProtKB">
        <authorList>
            <consortium name="Ensembl"/>
        </authorList>
    </citation>
    <scope>IDENTIFICATION</scope>
</reference>
<keyword evidence="4 6" id="KW-1133">Transmembrane helix</keyword>
<comment type="similarity">
    <text evidence="2">Belongs to the MS4A family.</text>
</comment>
<dbReference type="PANTHER" id="PTHR23320:SF5">
    <property type="entry name" value="MEMBRANE-SPANNING 4-DOMAINS SUBFAMILY A MEMBER 10"/>
    <property type="match status" value="1"/>
</dbReference>
<name>A0A8C0XH06_CASCN</name>
<dbReference type="Ensembl" id="ENSCCNT00000035723.1">
    <property type="protein sequence ID" value="ENSCCNP00000028274.1"/>
    <property type="gene ID" value="ENSCCNG00000027244.1"/>
</dbReference>
<dbReference type="InterPro" id="IPR030417">
    <property type="entry name" value="MS4A"/>
</dbReference>
<dbReference type="GO" id="GO:0007166">
    <property type="term" value="P:cell surface receptor signaling pathway"/>
    <property type="evidence" value="ECO:0007669"/>
    <property type="project" value="TreeGrafter"/>
</dbReference>
<evidence type="ECO:0000256" key="3">
    <source>
        <dbReference type="ARBA" id="ARBA00022692"/>
    </source>
</evidence>
<proteinExistence type="inferred from homology"/>
<keyword evidence="3 6" id="KW-0812">Transmembrane</keyword>
<dbReference type="PANTHER" id="PTHR23320">
    <property type="entry name" value="MEMBRANE-SPANNING 4-DOMAINS SUBFAMILY A MS4A -RELATED"/>
    <property type="match status" value="1"/>
</dbReference>
<dbReference type="InterPro" id="IPR007237">
    <property type="entry name" value="CD20-like"/>
</dbReference>
<feature type="transmembrane region" description="Helical" evidence="6">
    <location>
        <begin position="93"/>
        <end position="114"/>
    </location>
</feature>
<evidence type="ECO:0000256" key="4">
    <source>
        <dbReference type="ARBA" id="ARBA00022989"/>
    </source>
</evidence>
<dbReference type="Pfam" id="PF04103">
    <property type="entry name" value="CD20"/>
    <property type="match status" value="1"/>
</dbReference>
<comment type="subcellular location">
    <subcellularLocation>
        <location evidence="1">Membrane</location>
        <topology evidence="1">Multi-pass membrane protein</topology>
    </subcellularLocation>
</comment>
<feature type="transmembrane region" description="Helical" evidence="6">
    <location>
        <begin position="171"/>
        <end position="192"/>
    </location>
</feature>
<dbReference type="GO" id="GO:0005886">
    <property type="term" value="C:plasma membrane"/>
    <property type="evidence" value="ECO:0007669"/>
    <property type="project" value="TreeGrafter"/>
</dbReference>
<evidence type="ECO:0000256" key="5">
    <source>
        <dbReference type="ARBA" id="ARBA00023136"/>
    </source>
</evidence>
<evidence type="ECO:0008006" key="8">
    <source>
        <dbReference type="Google" id="ProtNLM"/>
    </source>
</evidence>
<feature type="transmembrane region" description="Helical" evidence="6">
    <location>
        <begin position="55"/>
        <end position="73"/>
    </location>
</feature>
<evidence type="ECO:0000313" key="7">
    <source>
        <dbReference type="Ensembl" id="ENSCCNP00000028274.1"/>
    </source>
</evidence>
<gene>
    <name evidence="7" type="primary">Ms4a10</name>
</gene>
<evidence type="ECO:0000256" key="1">
    <source>
        <dbReference type="ARBA" id="ARBA00004141"/>
    </source>
</evidence>
<organism evidence="7">
    <name type="scientific">Castor canadensis</name>
    <name type="common">American beaver</name>
    <dbReference type="NCBI Taxonomy" id="51338"/>
    <lineage>
        <taxon>Eukaryota</taxon>
        <taxon>Metazoa</taxon>
        <taxon>Chordata</taxon>
        <taxon>Craniata</taxon>
        <taxon>Vertebrata</taxon>
        <taxon>Euteleostomi</taxon>
        <taxon>Mammalia</taxon>
        <taxon>Eutheria</taxon>
        <taxon>Euarchontoglires</taxon>
        <taxon>Glires</taxon>
        <taxon>Rodentia</taxon>
        <taxon>Castorimorpha</taxon>
        <taxon>Castoridae</taxon>
        <taxon>Castor</taxon>
    </lineage>
</organism>
<feature type="transmembrane region" description="Helical" evidence="6">
    <location>
        <begin position="121"/>
        <end position="142"/>
    </location>
</feature>
<evidence type="ECO:0000256" key="6">
    <source>
        <dbReference type="SAM" id="Phobius"/>
    </source>
</evidence>
<accession>A0A8C0XH06</accession>
<keyword evidence="5 6" id="KW-0472">Membrane</keyword>
<evidence type="ECO:0000256" key="2">
    <source>
        <dbReference type="ARBA" id="ARBA00009565"/>
    </source>
</evidence>
<dbReference type="AlphaFoldDB" id="A0A8C0XH06"/>
<sequence>MAATDHGAAVAAVTPSPGAAGLLTWKDLGPAQPVQTGLPQGLRVPFSQWAQGTEGLISIQAFHVIIALLHLLFGGYLASTVKSLHLVVLKCWYPFWGAASFLISGILAIAMASFSKSYLKVLCMTANLVSFFCALAGLFVIAKDLFLESTFPWPIWKPYPHSTIHIQRLELALLCFTFLEIFLPVPTAVISYRRGRLSAEDKNDSSVIPNTPLELNGLSLEPLPSYEEVTRGDTRSVLIAHGNLSCQDGLVLW</sequence>
<protein>
    <recommendedName>
        <fullName evidence="8">Membrane-spanning 4-domains subfamily A member 10</fullName>
    </recommendedName>
</protein>